<evidence type="ECO:0000259" key="13">
    <source>
        <dbReference type="PROSITE" id="PS50213"/>
    </source>
</evidence>
<keyword evidence="5 12" id="KW-0732">Signal</keyword>
<dbReference type="SUPFAM" id="SSF82153">
    <property type="entry name" value="FAS1 domain"/>
    <property type="match status" value="1"/>
</dbReference>
<gene>
    <name evidence="14" type="ORF">SI8410_14018868</name>
</gene>
<sequence length="295" mass="29540">MGSSGCCFCRRCCCVIFLAFLLSSSAASAFNITRILEHNAGFGTFNSYLTQTELADEINRRETLTVLAVDDAAAAALSGQPLDVVRKVLSVHVILDYYDVPKLQHLHKKTALVTTLFQSTGLATGQMGFLNVSVSAAGVTLGSAVAGAGPAAQLVKPVAAQPYNISVLQVSSVIFPPGIQNTNYTAIPPPPPPPPAAATPEPAPAPESSPPPASSPAATAPSPANAVDDDASPPAPETPDAAPAASPTTAAADDDNDDQGAAPGPADASPAARVTLGAGGVAVVGATVLSLLSAL</sequence>
<evidence type="ECO:0000256" key="7">
    <source>
        <dbReference type="ARBA" id="ARBA00023136"/>
    </source>
</evidence>
<dbReference type="InterPro" id="IPR000782">
    <property type="entry name" value="FAS1_domain"/>
</dbReference>
<evidence type="ECO:0000256" key="8">
    <source>
        <dbReference type="ARBA" id="ARBA00023180"/>
    </source>
</evidence>
<accession>A0A7I8LEC0</accession>
<dbReference type="PROSITE" id="PS50213">
    <property type="entry name" value="FAS1"/>
    <property type="match status" value="1"/>
</dbReference>
<evidence type="ECO:0000256" key="1">
    <source>
        <dbReference type="ARBA" id="ARBA00004609"/>
    </source>
</evidence>
<dbReference type="InterPro" id="IPR036378">
    <property type="entry name" value="FAS1_dom_sf"/>
</dbReference>
<feature type="compositionally biased region" description="Low complexity" evidence="11">
    <location>
        <begin position="259"/>
        <end position="272"/>
    </location>
</feature>
<evidence type="ECO:0000256" key="12">
    <source>
        <dbReference type="SAM" id="SignalP"/>
    </source>
</evidence>
<evidence type="ECO:0000256" key="9">
    <source>
        <dbReference type="ARBA" id="ARBA00023288"/>
    </source>
</evidence>
<name>A0A7I8LEC0_SPIIN</name>
<evidence type="ECO:0000313" key="14">
    <source>
        <dbReference type="EMBL" id="CAA7408190.1"/>
    </source>
</evidence>
<dbReference type="AlphaFoldDB" id="A0A7I8LEC0"/>
<feature type="compositionally biased region" description="Pro residues" evidence="11">
    <location>
        <begin position="187"/>
        <end position="214"/>
    </location>
</feature>
<dbReference type="Proteomes" id="UP000663760">
    <property type="component" value="Chromosome 14"/>
</dbReference>
<keyword evidence="9" id="KW-0449">Lipoprotein</keyword>
<comment type="subcellular location">
    <subcellularLocation>
        <location evidence="1">Cell membrane</location>
        <topology evidence="1">Lipid-anchor</topology>
        <topology evidence="1">GPI-anchor</topology>
    </subcellularLocation>
</comment>
<evidence type="ECO:0000256" key="6">
    <source>
        <dbReference type="ARBA" id="ARBA00022974"/>
    </source>
</evidence>
<protein>
    <recommendedName>
        <fullName evidence="13">FAS1 domain-containing protein</fullName>
    </recommendedName>
</protein>
<comment type="function">
    <text evidence="10">May be a cell surface adhesion protein.</text>
</comment>
<dbReference type="PANTHER" id="PTHR32382:SF6">
    <property type="entry name" value="FASCICLIN-LIKE ARABINOGALACTAN PROTEIN 14"/>
    <property type="match status" value="1"/>
</dbReference>
<feature type="region of interest" description="Disordered" evidence="11">
    <location>
        <begin position="184"/>
        <end position="272"/>
    </location>
</feature>
<evidence type="ECO:0000256" key="3">
    <source>
        <dbReference type="ARBA" id="ARBA00022475"/>
    </source>
</evidence>
<dbReference type="OrthoDB" id="694090at2759"/>
<feature type="signal peptide" evidence="12">
    <location>
        <begin position="1"/>
        <end position="29"/>
    </location>
</feature>
<evidence type="ECO:0000256" key="4">
    <source>
        <dbReference type="ARBA" id="ARBA00022622"/>
    </source>
</evidence>
<keyword evidence="3" id="KW-1003">Cell membrane</keyword>
<dbReference type="GO" id="GO:0098552">
    <property type="term" value="C:side of membrane"/>
    <property type="evidence" value="ECO:0007669"/>
    <property type="project" value="UniProtKB-KW"/>
</dbReference>
<dbReference type="FunFam" id="2.30.180.10:FF:000015">
    <property type="entry name" value="Fasciclin-like arabinogalactan protein 3"/>
    <property type="match status" value="1"/>
</dbReference>
<dbReference type="Pfam" id="PF02469">
    <property type="entry name" value="Fasciclin"/>
    <property type="match status" value="1"/>
</dbReference>
<evidence type="ECO:0000256" key="11">
    <source>
        <dbReference type="SAM" id="MobiDB-lite"/>
    </source>
</evidence>
<dbReference type="EMBL" id="LR746277">
    <property type="protein sequence ID" value="CAA7408190.1"/>
    <property type="molecule type" value="Genomic_DNA"/>
</dbReference>
<feature type="compositionally biased region" description="Low complexity" evidence="11">
    <location>
        <begin position="238"/>
        <end position="251"/>
    </location>
</feature>
<keyword evidence="6" id="KW-0654">Proteoglycan</keyword>
<feature type="compositionally biased region" description="Low complexity" evidence="11">
    <location>
        <begin position="215"/>
        <end position="224"/>
    </location>
</feature>
<dbReference type="GO" id="GO:0005886">
    <property type="term" value="C:plasma membrane"/>
    <property type="evidence" value="ECO:0007669"/>
    <property type="project" value="UniProtKB-SubCell"/>
</dbReference>
<reference evidence="14" key="1">
    <citation type="submission" date="2020-02" db="EMBL/GenBank/DDBJ databases">
        <authorList>
            <person name="Scholz U."/>
            <person name="Mascher M."/>
            <person name="Fiebig A."/>
        </authorList>
    </citation>
    <scope>NUCLEOTIDE SEQUENCE</scope>
</reference>
<proteinExistence type="inferred from homology"/>
<keyword evidence="8" id="KW-0325">Glycoprotein</keyword>
<evidence type="ECO:0000256" key="10">
    <source>
        <dbReference type="ARBA" id="ARBA00024686"/>
    </source>
</evidence>
<dbReference type="Gene3D" id="2.30.180.10">
    <property type="entry name" value="FAS1 domain"/>
    <property type="match status" value="1"/>
</dbReference>
<dbReference type="InterPro" id="IPR033254">
    <property type="entry name" value="Plant_FLA"/>
</dbReference>
<dbReference type="PANTHER" id="PTHR32382">
    <property type="entry name" value="FASCICLIN-LIKE ARABINOGALACTAN PROTEIN"/>
    <property type="match status" value="1"/>
</dbReference>
<keyword evidence="15" id="KW-1185">Reference proteome</keyword>
<feature type="chain" id="PRO_5029478823" description="FAS1 domain-containing protein" evidence="12">
    <location>
        <begin position="30"/>
        <end position="295"/>
    </location>
</feature>
<organism evidence="14 15">
    <name type="scientific">Spirodela intermedia</name>
    <name type="common">Intermediate duckweed</name>
    <dbReference type="NCBI Taxonomy" id="51605"/>
    <lineage>
        <taxon>Eukaryota</taxon>
        <taxon>Viridiplantae</taxon>
        <taxon>Streptophyta</taxon>
        <taxon>Embryophyta</taxon>
        <taxon>Tracheophyta</taxon>
        <taxon>Spermatophyta</taxon>
        <taxon>Magnoliopsida</taxon>
        <taxon>Liliopsida</taxon>
        <taxon>Araceae</taxon>
        <taxon>Lemnoideae</taxon>
        <taxon>Spirodela</taxon>
    </lineage>
</organism>
<evidence type="ECO:0000256" key="5">
    <source>
        <dbReference type="ARBA" id="ARBA00022729"/>
    </source>
</evidence>
<evidence type="ECO:0000256" key="2">
    <source>
        <dbReference type="ARBA" id="ARBA00007843"/>
    </source>
</evidence>
<evidence type="ECO:0000313" key="15">
    <source>
        <dbReference type="Proteomes" id="UP000663760"/>
    </source>
</evidence>
<feature type="domain" description="FAS1" evidence="13">
    <location>
        <begin position="29"/>
        <end position="158"/>
    </location>
</feature>
<comment type="similarity">
    <text evidence="2">Belongs to the fasciclin-like AGP family.</text>
</comment>
<keyword evidence="7" id="KW-0472">Membrane</keyword>
<keyword evidence="4" id="KW-0336">GPI-anchor</keyword>